<name>A0ABQ9EME7_TEGGR</name>
<keyword evidence="2" id="KW-1185">Reference proteome</keyword>
<comment type="caution">
    <text evidence="1">The sequence shown here is derived from an EMBL/GenBank/DDBJ whole genome shotgun (WGS) entry which is preliminary data.</text>
</comment>
<dbReference type="PANTHER" id="PTHR31751:SF44">
    <property type="entry name" value="SI:CH211-211K8.4-RELATED"/>
    <property type="match status" value="1"/>
</dbReference>
<organism evidence="1 2">
    <name type="scientific">Tegillarca granosa</name>
    <name type="common">Malaysian cockle</name>
    <name type="synonym">Anadara granosa</name>
    <dbReference type="NCBI Taxonomy" id="220873"/>
    <lineage>
        <taxon>Eukaryota</taxon>
        <taxon>Metazoa</taxon>
        <taxon>Spiralia</taxon>
        <taxon>Lophotrochozoa</taxon>
        <taxon>Mollusca</taxon>
        <taxon>Bivalvia</taxon>
        <taxon>Autobranchia</taxon>
        <taxon>Pteriomorphia</taxon>
        <taxon>Arcoida</taxon>
        <taxon>Arcoidea</taxon>
        <taxon>Arcidae</taxon>
        <taxon>Tegillarca</taxon>
    </lineage>
</organism>
<protein>
    <submittedName>
        <fullName evidence="1">Uncharacterized protein</fullName>
    </submittedName>
</protein>
<proteinExistence type="predicted"/>
<dbReference type="EMBL" id="JARBDR010000891">
    <property type="protein sequence ID" value="KAJ8305051.1"/>
    <property type="molecule type" value="Genomic_DNA"/>
</dbReference>
<dbReference type="PANTHER" id="PTHR31751">
    <property type="entry name" value="SI:CH211-108C17.2-RELATED-RELATED"/>
    <property type="match status" value="1"/>
</dbReference>
<accession>A0ABQ9EME7</accession>
<sequence length="374" mass="42081">MGSFINVSISCDCGHVEEWSSQPMMNNMPVGNLIIAGAIMFYGCSPVKALNFMNHASIATISARTYHYMQTAYIVPSINSELEGLKRGLQYLDNENVKVQEIVTDRHSQALTSKLEKKGKIKGCGDVALWARSVSNHMYWCAASSNGNGEVVLEKWLSILNHVVDIHEGHGNKFPGMFMLLKDIEKLSPAEQTSSLESFHKVVCFFAPKAVHFFYPKLRARMKLHFTILFLDLYLSRLHFNENSKRQQAVTRDGTPIYGISYPKSRKGAPVAKEVKVKQTFGYVNELMAELLLTREVHPTYKRALAISSLENQGQPSPVAETLFRRPKLDTYDKSSTCIRVNIHTGYLNPQNSSDGKLSLILLTTQEVLKVFIE</sequence>
<dbReference type="Proteomes" id="UP001217089">
    <property type="component" value="Unassembled WGS sequence"/>
</dbReference>
<gene>
    <name evidence="1" type="ORF">KUTeg_017394</name>
</gene>
<reference evidence="1 2" key="1">
    <citation type="submission" date="2022-12" db="EMBL/GenBank/DDBJ databases">
        <title>Chromosome-level genome of Tegillarca granosa.</title>
        <authorList>
            <person name="Kim J."/>
        </authorList>
    </citation>
    <scope>NUCLEOTIDE SEQUENCE [LARGE SCALE GENOMIC DNA]</scope>
    <source>
        <strain evidence="1">Teg-2019</strain>
        <tissue evidence="1">Adductor muscle</tissue>
    </source>
</reference>
<evidence type="ECO:0000313" key="1">
    <source>
        <dbReference type="EMBL" id="KAJ8305051.1"/>
    </source>
</evidence>
<evidence type="ECO:0000313" key="2">
    <source>
        <dbReference type="Proteomes" id="UP001217089"/>
    </source>
</evidence>